<evidence type="ECO:0000313" key="5">
    <source>
        <dbReference type="Proteomes" id="UP000594263"/>
    </source>
</evidence>
<dbReference type="EnsemblPlants" id="Kaladp0040s0202.1.v1.1">
    <property type="protein sequence ID" value="Kaladp0040s0202.1.v1.1"/>
    <property type="gene ID" value="Kaladp0040s0202.v1.1"/>
</dbReference>
<keyword evidence="2" id="KW-0812">Transmembrane</keyword>
<evidence type="ECO:0000256" key="2">
    <source>
        <dbReference type="SAM" id="Phobius"/>
    </source>
</evidence>
<dbReference type="AlphaFoldDB" id="A0A7N0TNS2"/>
<keyword evidence="2" id="KW-1133">Transmembrane helix</keyword>
<feature type="chain" id="PRO_5029798322" evidence="3">
    <location>
        <begin position="23"/>
        <end position="136"/>
    </location>
</feature>
<evidence type="ECO:0000256" key="3">
    <source>
        <dbReference type="SAM" id="SignalP"/>
    </source>
</evidence>
<dbReference type="Pfam" id="PF01554">
    <property type="entry name" value="MatE"/>
    <property type="match status" value="1"/>
</dbReference>
<proteinExistence type="inferred from homology"/>
<keyword evidence="5" id="KW-1185">Reference proteome</keyword>
<sequence>MMAILSSLSVAIFLAVLTLCLCHRLSYIFTPGPVMSRAVAELSPFLAAVMVLNGIAPVLTGVAVGCGWQAFVGYINIGCYITSSGYRWAASLGFALSTVLRDCAGMLAGILAQTVIFSWIILGTNWTKEVSFLSHV</sequence>
<organism evidence="4 5">
    <name type="scientific">Kalanchoe fedtschenkoi</name>
    <name type="common">Lavender scallops</name>
    <name type="synonym">South American air plant</name>
    <dbReference type="NCBI Taxonomy" id="63787"/>
    <lineage>
        <taxon>Eukaryota</taxon>
        <taxon>Viridiplantae</taxon>
        <taxon>Streptophyta</taxon>
        <taxon>Embryophyta</taxon>
        <taxon>Tracheophyta</taxon>
        <taxon>Spermatophyta</taxon>
        <taxon>Magnoliopsida</taxon>
        <taxon>eudicotyledons</taxon>
        <taxon>Gunneridae</taxon>
        <taxon>Pentapetalae</taxon>
        <taxon>Saxifragales</taxon>
        <taxon>Crassulaceae</taxon>
        <taxon>Kalanchoe</taxon>
    </lineage>
</organism>
<feature type="transmembrane region" description="Helical" evidence="2">
    <location>
        <begin position="46"/>
        <end position="77"/>
    </location>
</feature>
<dbReference type="Gramene" id="Kaladp0040s0202.1.v1.1">
    <property type="protein sequence ID" value="Kaladp0040s0202.1.v1.1"/>
    <property type="gene ID" value="Kaladp0040s0202.v1.1"/>
</dbReference>
<keyword evidence="2" id="KW-0472">Membrane</keyword>
<keyword evidence="3" id="KW-0732">Signal</keyword>
<feature type="transmembrane region" description="Helical" evidence="2">
    <location>
        <begin position="98"/>
        <end position="122"/>
    </location>
</feature>
<dbReference type="PANTHER" id="PTHR11206">
    <property type="entry name" value="MULTIDRUG RESISTANCE PROTEIN"/>
    <property type="match status" value="1"/>
</dbReference>
<dbReference type="GO" id="GO:0016020">
    <property type="term" value="C:membrane"/>
    <property type="evidence" value="ECO:0007669"/>
    <property type="project" value="InterPro"/>
</dbReference>
<dbReference type="Proteomes" id="UP000594263">
    <property type="component" value="Unplaced"/>
</dbReference>
<reference evidence="4" key="1">
    <citation type="submission" date="2021-01" db="UniProtKB">
        <authorList>
            <consortium name="EnsemblPlants"/>
        </authorList>
    </citation>
    <scope>IDENTIFICATION</scope>
</reference>
<feature type="signal peptide" evidence="3">
    <location>
        <begin position="1"/>
        <end position="22"/>
    </location>
</feature>
<dbReference type="InterPro" id="IPR002528">
    <property type="entry name" value="MATE_fam"/>
</dbReference>
<accession>A0A7N0TNS2</accession>
<dbReference type="GO" id="GO:0015297">
    <property type="term" value="F:antiporter activity"/>
    <property type="evidence" value="ECO:0007669"/>
    <property type="project" value="InterPro"/>
</dbReference>
<protein>
    <submittedName>
        <fullName evidence="4">Uncharacterized protein</fullName>
    </submittedName>
</protein>
<dbReference type="GO" id="GO:0042910">
    <property type="term" value="F:xenobiotic transmembrane transporter activity"/>
    <property type="evidence" value="ECO:0007669"/>
    <property type="project" value="InterPro"/>
</dbReference>
<evidence type="ECO:0000256" key="1">
    <source>
        <dbReference type="ARBA" id="ARBA00010199"/>
    </source>
</evidence>
<name>A0A7N0TNS2_KALFE</name>
<comment type="similarity">
    <text evidence="1">Belongs to the multi antimicrobial extrusion (MATE) (TC 2.A.66.1) family.</text>
</comment>
<evidence type="ECO:0000313" key="4">
    <source>
        <dbReference type="EnsemblPlants" id="Kaladp0040s0202.1.v1.1"/>
    </source>
</evidence>